<accession>A0A9P0LYN3</accession>
<dbReference type="EMBL" id="CAKOFQ010007656">
    <property type="protein sequence ID" value="CAH2005763.1"/>
    <property type="molecule type" value="Genomic_DNA"/>
</dbReference>
<feature type="region of interest" description="Disordered" evidence="1">
    <location>
        <begin position="181"/>
        <end position="200"/>
    </location>
</feature>
<dbReference type="AlphaFoldDB" id="A0A9P0LYN3"/>
<keyword evidence="3" id="KW-1185">Reference proteome</keyword>
<reference evidence="2" key="1">
    <citation type="submission" date="2022-03" db="EMBL/GenBank/DDBJ databases">
        <authorList>
            <person name="Sayadi A."/>
        </authorList>
    </citation>
    <scope>NUCLEOTIDE SEQUENCE</scope>
</reference>
<organism evidence="2 3">
    <name type="scientific">Acanthoscelides obtectus</name>
    <name type="common">Bean weevil</name>
    <name type="synonym">Bruchus obtectus</name>
    <dbReference type="NCBI Taxonomy" id="200917"/>
    <lineage>
        <taxon>Eukaryota</taxon>
        <taxon>Metazoa</taxon>
        <taxon>Ecdysozoa</taxon>
        <taxon>Arthropoda</taxon>
        <taxon>Hexapoda</taxon>
        <taxon>Insecta</taxon>
        <taxon>Pterygota</taxon>
        <taxon>Neoptera</taxon>
        <taxon>Endopterygota</taxon>
        <taxon>Coleoptera</taxon>
        <taxon>Polyphaga</taxon>
        <taxon>Cucujiformia</taxon>
        <taxon>Chrysomeloidea</taxon>
        <taxon>Chrysomelidae</taxon>
        <taxon>Bruchinae</taxon>
        <taxon>Bruchini</taxon>
        <taxon>Acanthoscelides</taxon>
    </lineage>
</organism>
<evidence type="ECO:0000313" key="3">
    <source>
        <dbReference type="Proteomes" id="UP001152888"/>
    </source>
</evidence>
<comment type="caution">
    <text evidence="2">The sequence shown here is derived from an EMBL/GenBank/DDBJ whole genome shotgun (WGS) entry which is preliminary data.</text>
</comment>
<evidence type="ECO:0000256" key="1">
    <source>
        <dbReference type="SAM" id="MobiDB-lite"/>
    </source>
</evidence>
<gene>
    <name evidence="2" type="ORF">ACAOBT_LOCUS28719</name>
</gene>
<evidence type="ECO:0000313" key="2">
    <source>
        <dbReference type="EMBL" id="CAH2005763.1"/>
    </source>
</evidence>
<proteinExistence type="predicted"/>
<dbReference type="Proteomes" id="UP001152888">
    <property type="component" value="Unassembled WGS sequence"/>
</dbReference>
<sequence length="200" mass="22806">MFRGICVGDGVKRFGLKGENKVPSTTEEWLQISAEFERKWQFPHTIGAIDGYADSLSASGTGLRHLDRLEDLKMRERMMHQQRELCLRSKTVSLEKAWDIQLKTINQSVLYFLAVQKKLSFSAEAIVMDVANEDLRSLNSHRSKKININNPPEPAVDLDACNKKQIIYCPIPVQRNKQKNPHVIASPSNKQPHCSNFKEC</sequence>
<name>A0A9P0LYN3_ACAOB</name>
<protein>
    <submittedName>
        <fullName evidence="2">Uncharacterized protein</fullName>
    </submittedName>
</protein>